<name>D4H2Y0_DENA2</name>
<dbReference type="InParanoid" id="D4H2Y0"/>
<dbReference type="AlphaFoldDB" id="D4H2Y0"/>
<dbReference type="EMBL" id="CP001968">
    <property type="protein sequence ID" value="ADD69003.1"/>
    <property type="molecule type" value="Genomic_DNA"/>
</dbReference>
<dbReference type="STRING" id="522772.Dacet_2241"/>
<dbReference type="OrthoDB" id="9799477at2"/>
<reference evidence="1 2" key="1">
    <citation type="journal article" date="2010" name="Stand. Genomic Sci.">
        <title>Complete genome sequence of Denitrovibrio acetiphilus type strain (N2460).</title>
        <authorList>
            <person name="Kiss H."/>
            <person name="Lang E."/>
            <person name="Lapidus A."/>
            <person name="Copeland A."/>
            <person name="Nolan M."/>
            <person name="Glavina Del Rio T."/>
            <person name="Chen F."/>
            <person name="Lucas S."/>
            <person name="Tice H."/>
            <person name="Cheng J.F."/>
            <person name="Han C."/>
            <person name="Goodwin L."/>
            <person name="Pitluck S."/>
            <person name="Liolios K."/>
            <person name="Pati A."/>
            <person name="Ivanova N."/>
            <person name="Mavromatis K."/>
            <person name="Chen A."/>
            <person name="Palaniappan K."/>
            <person name="Land M."/>
            <person name="Hauser L."/>
            <person name="Chang Y.J."/>
            <person name="Jeffries C.D."/>
            <person name="Detter J.C."/>
            <person name="Brettin T."/>
            <person name="Spring S."/>
            <person name="Rohde M."/>
            <person name="Goker M."/>
            <person name="Woyke T."/>
            <person name="Bristow J."/>
            <person name="Eisen J.A."/>
            <person name="Markowitz V."/>
            <person name="Hugenholtz P."/>
            <person name="Kyrpides N.C."/>
            <person name="Klenk H.P."/>
        </authorList>
    </citation>
    <scope>NUCLEOTIDE SEQUENCE [LARGE SCALE GENOMIC DNA]</scope>
    <source>
        <strain evidence="2">DSM 12809 / NBRC 114555 / N2460</strain>
    </source>
</reference>
<gene>
    <name evidence="1" type="ordered locus">Dacet_2241</name>
</gene>
<protein>
    <submittedName>
        <fullName evidence="1">Uncharacterized protein</fullName>
    </submittedName>
</protein>
<organism evidence="1 2">
    <name type="scientific">Denitrovibrio acetiphilus (strain DSM 12809 / NBRC 114555 / N2460)</name>
    <dbReference type="NCBI Taxonomy" id="522772"/>
    <lineage>
        <taxon>Bacteria</taxon>
        <taxon>Pseudomonadati</taxon>
        <taxon>Deferribacterota</taxon>
        <taxon>Deferribacteres</taxon>
        <taxon>Deferribacterales</taxon>
        <taxon>Geovibrionaceae</taxon>
        <taxon>Denitrovibrio</taxon>
    </lineage>
</organism>
<dbReference type="eggNOG" id="ENOG5030X5Y">
    <property type="taxonomic scope" value="Bacteria"/>
</dbReference>
<dbReference type="PaxDb" id="522772-Dacet_2241"/>
<dbReference type="KEGG" id="dap:Dacet_2241"/>
<evidence type="ECO:0000313" key="1">
    <source>
        <dbReference type="EMBL" id="ADD69003.1"/>
    </source>
</evidence>
<keyword evidence="2" id="KW-1185">Reference proteome</keyword>
<dbReference type="HOGENOM" id="CLU_1608164_0_0_0"/>
<accession>D4H2Y0</accession>
<dbReference type="RefSeq" id="WP_013011506.1">
    <property type="nucleotide sequence ID" value="NC_013943.1"/>
</dbReference>
<sequence>MAKVTISFVTDTDDSKTTIESDPDRNKDYTGSTKTRFRYGDTAYFRIYSHEPDKLAVSTTDGELADLGIYAGSVADEILTFITDQTAETEKPVRSVTAYEWLGNSLGKITMQDSYTLFAEKAPSADNIAAVNISYTTSYRLYSITLSKRAFDEYPVMVYVRSEDV</sequence>
<proteinExistence type="predicted"/>
<evidence type="ECO:0000313" key="2">
    <source>
        <dbReference type="Proteomes" id="UP000002012"/>
    </source>
</evidence>
<dbReference type="Proteomes" id="UP000002012">
    <property type="component" value="Chromosome"/>
</dbReference>